<evidence type="ECO:0008006" key="3">
    <source>
        <dbReference type="Google" id="ProtNLM"/>
    </source>
</evidence>
<protein>
    <recommendedName>
        <fullName evidence="3">Nucleic acid-binding protein</fullName>
    </recommendedName>
</protein>
<dbReference type="AlphaFoldDB" id="A0A6G1JZ54"/>
<evidence type="ECO:0000313" key="2">
    <source>
        <dbReference type="Proteomes" id="UP000799428"/>
    </source>
</evidence>
<evidence type="ECO:0000313" key="1">
    <source>
        <dbReference type="EMBL" id="KAF2705896.1"/>
    </source>
</evidence>
<keyword evidence="2" id="KW-1185">Reference proteome</keyword>
<dbReference type="EMBL" id="MU005777">
    <property type="protein sequence ID" value="KAF2705896.1"/>
    <property type="molecule type" value="Genomic_DNA"/>
</dbReference>
<dbReference type="OrthoDB" id="3248508at2759"/>
<dbReference type="PANTHER" id="PTHR21166:SF2">
    <property type="entry name" value="CELL DIVISION CONTROL PROTEIN 24 OB DOMAIN-CONTAINING PROTEIN-RELATED"/>
    <property type="match status" value="1"/>
</dbReference>
<gene>
    <name evidence="1" type="ORF">K504DRAFT_413870</name>
</gene>
<dbReference type="InterPro" id="IPR012340">
    <property type="entry name" value="NA-bd_OB-fold"/>
</dbReference>
<dbReference type="GO" id="GO:0008310">
    <property type="term" value="F:single-stranded DNA 3'-5' DNA exonuclease activity"/>
    <property type="evidence" value="ECO:0007669"/>
    <property type="project" value="TreeGrafter"/>
</dbReference>
<dbReference type="SUPFAM" id="SSF50249">
    <property type="entry name" value="Nucleic acid-binding proteins"/>
    <property type="match status" value="1"/>
</dbReference>
<dbReference type="InterPro" id="IPR052469">
    <property type="entry name" value="MEIOB"/>
</dbReference>
<dbReference type="PANTHER" id="PTHR21166">
    <property type="entry name" value="CELL DIVISION CONTROL PROTEIN 24 OB DOMAIN-CONTAINING PROTEIN-RELATED"/>
    <property type="match status" value="1"/>
</dbReference>
<dbReference type="GO" id="GO:0000712">
    <property type="term" value="P:resolution of meiotic recombination intermediates"/>
    <property type="evidence" value="ECO:0007669"/>
    <property type="project" value="TreeGrafter"/>
</dbReference>
<name>A0A6G1JZ54_9PLEO</name>
<dbReference type="Gene3D" id="2.40.50.140">
    <property type="entry name" value="Nucleic acid-binding proteins"/>
    <property type="match status" value="2"/>
</dbReference>
<organism evidence="1 2">
    <name type="scientific">Pleomassaria siparia CBS 279.74</name>
    <dbReference type="NCBI Taxonomy" id="1314801"/>
    <lineage>
        <taxon>Eukaryota</taxon>
        <taxon>Fungi</taxon>
        <taxon>Dikarya</taxon>
        <taxon>Ascomycota</taxon>
        <taxon>Pezizomycotina</taxon>
        <taxon>Dothideomycetes</taxon>
        <taxon>Pleosporomycetidae</taxon>
        <taxon>Pleosporales</taxon>
        <taxon>Pleomassariaceae</taxon>
        <taxon>Pleomassaria</taxon>
    </lineage>
</organism>
<feature type="non-terminal residue" evidence="1">
    <location>
        <position position="467"/>
    </location>
</feature>
<dbReference type="GO" id="GO:0003697">
    <property type="term" value="F:single-stranded DNA binding"/>
    <property type="evidence" value="ECO:0007669"/>
    <property type="project" value="TreeGrafter"/>
</dbReference>
<accession>A0A6G1JZ54</accession>
<proteinExistence type="predicted"/>
<dbReference type="Proteomes" id="UP000799428">
    <property type="component" value="Unassembled WGS sequence"/>
</dbReference>
<reference evidence="1" key="1">
    <citation type="journal article" date="2020" name="Stud. Mycol.">
        <title>101 Dothideomycetes genomes: a test case for predicting lifestyles and emergence of pathogens.</title>
        <authorList>
            <person name="Haridas S."/>
            <person name="Albert R."/>
            <person name="Binder M."/>
            <person name="Bloem J."/>
            <person name="Labutti K."/>
            <person name="Salamov A."/>
            <person name="Andreopoulos B."/>
            <person name="Baker S."/>
            <person name="Barry K."/>
            <person name="Bills G."/>
            <person name="Bluhm B."/>
            <person name="Cannon C."/>
            <person name="Castanera R."/>
            <person name="Culley D."/>
            <person name="Daum C."/>
            <person name="Ezra D."/>
            <person name="Gonzalez J."/>
            <person name="Henrissat B."/>
            <person name="Kuo A."/>
            <person name="Liang C."/>
            <person name="Lipzen A."/>
            <person name="Lutzoni F."/>
            <person name="Magnuson J."/>
            <person name="Mondo S."/>
            <person name="Nolan M."/>
            <person name="Ohm R."/>
            <person name="Pangilinan J."/>
            <person name="Park H.-J."/>
            <person name="Ramirez L."/>
            <person name="Alfaro M."/>
            <person name="Sun H."/>
            <person name="Tritt A."/>
            <person name="Yoshinaga Y."/>
            <person name="Zwiers L.-H."/>
            <person name="Turgeon B."/>
            <person name="Goodwin S."/>
            <person name="Spatafora J."/>
            <person name="Crous P."/>
            <person name="Grigoriev I."/>
        </authorList>
    </citation>
    <scope>NUCLEOTIDE SEQUENCE</scope>
    <source>
        <strain evidence="1">CBS 279.74</strain>
    </source>
</reference>
<sequence length="467" mass="52399">MQDYEEIDIGALEPGPRFLTFMGRIVNLYDMPKPSKRELAAKGLLKLTVADDTGALTVRLWYANTEYKVRLGQLITVWTVHISHGGQASLAPSAAPLFTSIFPERERHCYIMLHEKSDDETMFKTPFGWKDSQPLSGLMTVKNFMDGGYDVEDCKVLVCVKSIGARKKIENKNGNVSEFRSIGVFDDTAEACLTLYGALCASASVWQPSHTVLLISNPGWRTGRTANLSVDANTRVDVDPNLGDALWLRALAQRLTKKEHVNPAFPDGVFNTMAADTAEIRILYNLADIDEFARANPKERFMGYVSVLITELNITINFKRNMLMSTECCGIPIFANAVTAKCKQCNKWKPLRINPRIVRVFSPTWFQPSTHVSLQIGPIMDETGQIGSGKFVFSDTAWEQLLGRTAQQLVTSTVEVLERLENRMLFLRVSMGFGWCLEGTEPEVLVDDEGEEYGRPVTMARKRKRVH</sequence>